<dbReference type="Pfam" id="PF04389">
    <property type="entry name" value="Peptidase_M28"/>
    <property type="match status" value="1"/>
</dbReference>
<keyword evidence="6" id="KW-0862">Zinc</keyword>
<keyword evidence="9" id="KW-1185">Reference proteome</keyword>
<dbReference type="AlphaFoldDB" id="A0A4R8DPX0"/>
<dbReference type="GO" id="GO:0008235">
    <property type="term" value="F:metalloexopeptidase activity"/>
    <property type="evidence" value="ECO:0007669"/>
    <property type="project" value="InterPro"/>
</dbReference>
<dbReference type="Gene3D" id="3.40.630.10">
    <property type="entry name" value="Zn peptidases"/>
    <property type="match status" value="1"/>
</dbReference>
<evidence type="ECO:0000256" key="6">
    <source>
        <dbReference type="ARBA" id="ARBA00022833"/>
    </source>
</evidence>
<evidence type="ECO:0000256" key="1">
    <source>
        <dbReference type="ARBA" id="ARBA00022438"/>
    </source>
</evidence>
<proteinExistence type="predicted"/>
<dbReference type="PANTHER" id="PTHR12147:SF56">
    <property type="entry name" value="AMINOPEPTIDASE YDR415C-RELATED"/>
    <property type="match status" value="1"/>
</dbReference>
<keyword evidence="3" id="KW-0479">Metal-binding</keyword>
<evidence type="ECO:0000256" key="4">
    <source>
        <dbReference type="ARBA" id="ARBA00022729"/>
    </source>
</evidence>
<evidence type="ECO:0000259" key="7">
    <source>
        <dbReference type="Pfam" id="PF04389"/>
    </source>
</evidence>
<evidence type="ECO:0000256" key="2">
    <source>
        <dbReference type="ARBA" id="ARBA00022670"/>
    </source>
</evidence>
<dbReference type="GO" id="GO:0004180">
    <property type="term" value="F:carboxypeptidase activity"/>
    <property type="evidence" value="ECO:0007669"/>
    <property type="project" value="UniProtKB-KW"/>
</dbReference>
<dbReference type="PROSITE" id="PS51257">
    <property type="entry name" value="PROKAR_LIPOPROTEIN"/>
    <property type="match status" value="1"/>
</dbReference>
<dbReference type="GO" id="GO:0046872">
    <property type="term" value="F:metal ion binding"/>
    <property type="evidence" value="ECO:0007669"/>
    <property type="project" value="UniProtKB-KW"/>
</dbReference>
<organism evidence="8 9">
    <name type="scientific">Dinghuibacter silviterrae</name>
    <dbReference type="NCBI Taxonomy" id="1539049"/>
    <lineage>
        <taxon>Bacteria</taxon>
        <taxon>Pseudomonadati</taxon>
        <taxon>Bacteroidota</taxon>
        <taxon>Chitinophagia</taxon>
        <taxon>Chitinophagales</taxon>
        <taxon>Chitinophagaceae</taxon>
        <taxon>Dinghuibacter</taxon>
    </lineage>
</organism>
<dbReference type="InterPro" id="IPR046450">
    <property type="entry name" value="PA_dom_sf"/>
</dbReference>
<accession>A0A4R8DPX0</accession>
<sequence>MRRLPFLLFGVLLLGACQTTDTSFDAPAGLDSFNRDSLVRHIQVLASDSLQGRKPFSAAEPKVLDYISSTFQRLGLEPGNGNSYLQDVPLVEITPMGDPTLKIQSAKGSFELHNMDDYVFATQNTDSLITLDNTPVVFAGFGIVAPEYHWNDYAGLDVKGKAVLVLVNDPGFYDSTLFKGHRMTYYGRWTYKYEEAARQGAKACIIIHNTAAASYPFHVVQNSRGSSNLYLDKRGTSDDHCAIDGWVTGPAAARMLAAAGKDTTLLETAHHAGFKGEPLDLRLSTKVHVKSVYNTSKNVIAKITGTKYPDEYIIYTAHWDHLGIGKPDEKGDSIYNGALDNASGTAALLEIARAFKGLKNPPQRTIVFISVTAEEQGLLGSAYYAQHPIYPLNKTVAEVNMDVISPHEKTNDVVITGAGQSDLEDILAEEAKRQGRYVAPEPRPEAGGYFRSDHFNFAKAGVPALDAASGIDVVGKGKAYGQQLEDEYTAKHYHQPSDEYDPNWTFEGGLQHVALLFQVGKRLAYSRVWPRWKDGSEFRVIRERSLGDSTSSSSSSGK</sequence>
<keyword evidence="2" id="KW-0645">Protease</keyword>
<protein>
    <submittedName>
        <fullName evidence="8">Zn-dependent M28 family amino/carboxypeptidase</fullName>
    </submittedName>
</protein>
<dbReference type="GO" id="GO:0004177">
    <property type="term" value="F:aminopeptidase activity"/>
    <property type="evidence" value="ECO:0007669"/>
    <property type="project" value="UniProtKB-KW"/>
</dbReference>
<evidence type="ECO:0000256" key="5">
    <source>
        <dbReference type="ARBA" id="ARBA00022801"/>
    </source>
</evidence>
<name>A0A4R8DPX0_9BACT</name>
<dbReference type="PANTHER" id="PTHR12147">
    <property type="entry name" value="METALLOPEPTIDASE M28 FAMILY MEMBER"/>
    <property type="match status" value="1"/>
</dbReference>
<dbReference type="SUPFAM" id="SSF52025">
    <property type="entry name" value="PA domain"/>
    <property type="match status" value="1"/>
</dbReference>
<comment type="caution">
    <text evidence="8">The sequence shown here is derived from an EMBL/GenBank/DDBJ whole genome shotgun (WGS) entry which is preliminary data.</text>
</comment>
<dbReference type="GO" id="GO:0006508">
    <property type="term" value="P:proteolysis"/>
    <property type="evidence" value="ECO:0007669"/>
    <property type="project" value="UniProtKB-KW"/>
</dbReference>
<evidence type="ECO:0000313" key="9">
    <source>
        <dbReference type="Proteomes" id="UP000294498"/>
    </source>
</evidence>
<dbReference type="FunFam" id="3.40.630.10:FF:000088">
    <property type="entry name" value="Peptidase M20"/>
    <property type="match status" value="1"/>
</dbReference>
<dbReference type="InterPro" id="IPR045175">
    <property type="entry name" value="M28_fam"/>
</dbReference>
<evidence type="ECO:0000256" key="3">
    <source>
        <dbReference type="ARBA" id="ARBA00022723"/>
    </source>
</evidence>
<dbReference type="EMBL" id="SODV01000001">
    <property type="protein sequence ID" value="TDW99805.1"/>
    <property type="molecule type" value="Genomic_DNA"/>
</dbReference>
<keyword evidence="5" id="KW-0378">Hydrolase</keyword>
<gene>
    <name evidence="8" type="ORF">EDB95_0817</name>
</gene>
<evidence type="ECO:0000313" key="8">
    <source>
        <dbReference type="EMBL" id="TDW99805.1"/>
    </source>
</evidence>
<dbReference type="SUPFAM" id="SSF53187">
    <property type="entry name" value="Zn-dependent exopeptidases"/>
    <property type="match status" value="1"/>
</dbReference>
<dbReference type="CDD" id="cd05660">
    <property type="entry name" value="M28_like_PA"/>
    <property type="match status" value="1"/>
</dbReference>
<dbReference type="OrthoDB" id="9764939at2"/>
<keyword evidence="4" id="KW-0732">Signal</keyword>
<dbReference type="Proteomes" id="UP000294498">
    <property type="component" value="Unassembled WGS sequence"/>
</dbReference>
<reference evidence="8 9" key="1">
    <citation type="submission" date="2019-03" db="EMBL/GenBank/DDBJ databases">
        <title>Genomic Encyclopedia of Type Strains, Phase IV (KMG-IV): sequencing the most valuable type-strain genomes for metagenomic binning, comparative biology and taxonomic classification.</title>
        <authorList>
            <person name="Goeker M."/>
        </authorList>
    </citation>
    <scope>NUCLEOTIDE SEQUENCE [LARGE SCALE GENOMIC DNA]</scope>
    <source>
        <strain evidence="8 9">DSM 100059</strain>
    </source>
</reference>
<dbReference type="InterPro" id="IPR007484">
    <property type="entry name" value="Peptidase_M28"/>
</dbReference>
<dbReference type="Gene3D" id="3.50.30.30">
    <property type="match status" value="1"/>
</dbReference>
<dbReference type="RefSeq" id="WP_133990817.1">
    <property type="nucleotide sequence ID" value="NZ_SODV01000001.1"/>
</dbReference>
<keyword evidence="1" id="KW-0031">Aminopeptidase</keyword>
<keyword evidence="8" id="KW-0121">Carboxypeptidase</keyword>
<feature type="domain" description="Peptidase M28" evidence="7">
    <location>
        <begin position="298"/>
        <end position="506"/>
    </location>
</feature>